<evidence type="ECO:0000313" key="1">
    <source>
        <dbReference type="EMBL" id="MFC6951302.1"/>
    </source>
</evidence>
<evidence type="ECO:0008006" key="3">
    <source>
        <dbReference type="Google" id="ProtNLM"/>
    </source>
</evidence>
<evidence type="ECO:0000313" key="2">
    <source>
        <dbReference type="Proteomes" id="UP001596395"/>
    </source>
</evidence>
<dbReference type="Proteomes" id="UP001596395">
    <property type="component" value="Unassembled WGS sequence"/>
</dbReference>
<gene>
    <name evidence="1" type="ORF">ACFQGB_00370</name>
</gene>
<sequence length="153" mass="16564">MRRRPLLVAATGLAAGSGGCLAGLPATGTDTFTVSNPPESLRERGACDEDWVRASVSFAGPLDEVGDEAAVVPYRDLADPAKLVVRYYLDRGSAVACEGDDPTAFQSLLSALTDASDRYRERHDEPPENISVRVADSYYRLDRLLLYDQVLEG</sequence>
<keyword evidence="2" id="KW-1185">Reference proteome</keyword>
<dbReference type="EMBL" id="JBHSXN010000001">
    <property type="protein sequence ID" value="MFC6951302.1"/>
    <property type="molecule type" value="Genomic_DNA"/>
</dbReference>
<comment type="caution">
    <text evidence="1">The sequence shown here is derived from an EMBL/GenBank/DDBJ whole genome shotgun (WGS) entry which is preliminary data.</text>
</comment>
<reference evidence="1 2" key="1">
    <citation type="journal article" date="2019" name="Int. J. Syst. Evol. Microbiol.">
        <title>The Global Catalogue of Microorganisms (GCM) 10K type strain sequencing project: providing services to taxonomists for standard genome sequencing and annotation.</title>
        <authorList>
            <consortium name="The Broad Institute Genomics Platform"/>
            <consortium name="The Broad Institute Genome Sequencing Center for Infectious Disease"/>
            <person name="Wu L."/>
            <person name="Ma J."/>
        </authorList>
    </citation>
    <scope>NUCLEOTIDE SEQUENCE [LARGE SCALE GENOMIC DNA]</scope>
    <source>
        <strain evidence="1 2">GX26</strain>
    </source>
</reference>
<dbReference type="AlphaFoldDB" id="A0ABD5VDT4"/>
<dbReference type="PROSITE" id="PS51257">
    <property type="entry name" value="PROKAR_LIPOPROTEIN"/>
    <property type="match status" value="1"/>
</dbReference>
<name>A0ABD5VDT4_9EURY</name>
<organism evidence="1 2">
    <name type="scientific">Halorubellus litoreus</name>
    <dbReference type="NCBI Taxonomy" id="755308"/>
    <lineage>
        <taxon>Archaea</taxon>
        <taxon>Methanobacteriati</taxon>
        <taxon>Methanobacteriota</taxon>
        <taxon>Stenosarchaea group</taxon>
        <taxon>Halobacteria</taxon>
        <taxon>Halobacteriales</taxon>
        <taxon>Halorubellaceae</taxon>
        <taxon>Halorubellus</taxon>
    </lineage>
</organism>
<dbReference type="RefSeq" id="WP_336348340.1">
    <property type="nucleotide sequence ID" value="NZ_JAZAQL010000001.1"/>
</dbReference>
<accession>A0ABD5VDT4</accession>
<protein>
    <recommendedName>
        <fullName evidence="3">Lipoprotein</fullName>
    </recommendedName>
</protein>
<proteinExistence type="predicted"/>